<dbReference type="EMBL" id="KL364147">
    <property type="protein sequence ID" value="KFD44907.1"/>
    <property type="molecule type" value="Genomic_DNA"/>
</dbReference>
<name>A0A085LIW1_9BILA</name>
<evidence type="ECO:0000313" key="1">
    <source>
        <dbReference type="EMBL" id="KFD44907.1"/>
    </source>
</evidence>
<evidence type="ECO:0000313" key="2">
    <source>
        <dbReference type="Proteomes" id="UP000030764"/>
    </source>
</evidence>
<accession>A0A085LIW1</accession>
<organism evidence="1 2">
    <name type="scientific">Trichuris suis</name>
    <name type="common">pig whipworm</name>
    <dbReference type="NCBI Taxonomy" id="68888"/>
    <lineage>
        <taxon>Eukaryota</taxon>
        <taxon>Metazoa</taxon>
        <taxon>Ecdysozoa</taxon>
        <taxon>Nematoda</taxon>
        <taxon>Enoplea</taxon>
        <taxon>Dorylaimia</taxon>
        <taxon>Trichinellida</taxon>
        <taxon>Trichuridae</taxon>
        <taxon>Trichuris</taxon>
    </lineage>
</organism>
<feature type="non-terminal residue" evidence="1">
    <location>
        <position position="47"/>
    </location>
</feature>
<keyword evidence="2" id="KW-1185">Reference proteome</keyword>
<reference evidence="1 2" key="1">
    <citation type="journal article" date="2014" name="Nat. Genet.">
        <title>Genome and transcriptome of the porcine whipworm Trichuris suis.</title>
        <authorList>
            <person name="Jex A.R."/>
            <person name="Nejsum P."/>
            <person name="Schwarz E.M."/>
            <person name="Hu L."/>
            <person name="Young N.D."/>
            <person name="Hall R.S."/>
            <person name="Korhonen P.K."/>
            <person name="Liao S."/>
            <person name="Thamsborg S."/>
            <person name="Xia J."/>
            <person name="Xu P."/>
            <person name="Wang S."/>
            <person name="Scheerlinck J.P."/>
            <person name="Hofmann A."/>
            <person name="Sternberg P.W."/>
            <person name="Wang J."/>
            <person name="Gasser R.B."/>
        </authorList>
    </citation>
    <scope>NUCLEOTIDE SEQUENCE [LARGE SCALE GENOMIC DNA]</scope>
    <source>
        <strain evidence="1">DCEP-RM93M</strain>
    </source>
</reference>
<proteinExistence type="predicted"/>
<dbReference type="AlphaFoldDB" id="A0A085LIW1"/>
<protein>
    <submittedName>
        <fullName evidence="1">Uncharacterized protein</fullName>
    </submittedName>
</protein>
<feature type="non-terminal residue" evidence="1">
    <location>
        <position position="1"/>
    </location>
</feature>
<gene>
    <name evidence="1" type="ORF">M513_14216</name>
</gene>
<dbReference type="Proteomes" id="UP000030764">
    <property type="component" value="Unassembled WGS sequence"/>
</dbReference>
<sequence length="47" mass="5130">DFGGDASARVVPAVQESMPLLVEEEDADATCVLPSKEVRSRAYLFFI</sequence>